<organism evidence="1 2">
    <name type="scientific">Maribacter cobaltidurans</name>
    <dbReference type="NCBI Taxonomy" id="1178778"/>
    <lineage>
        <taxon>Bacteria</taxon>
        <taxon>Pseudomonadati</taxon>
        <taxon>Bacteroidota</taxon>
        <taxon>Flavobacteriia</taxon>
        <taxon>Flavobacteriales</taxon>
        <taxon>Flavobacteriaceae</taxon>
        <taxon>Maribacter</taxon>
    </lineage>
</organism>
<gene>
    <name evidence="1" type="ORF">CJ263_07300</name>
</gene>
<dbReference type="EMBL" id="CP022957">
    <property type="protein sequence ID" value="ASV30043.1"/>
    <property type="molecule type" value="Genomic_DNA"/>
</dbReference>
<proteinExistence type="predicted"/>
<sequence>MEKPDFIANLDNLVLSIEIVLSKNRSSLSIDDVIRLENVIVTLNELKKVSKVSDRKEILSEVLPVIIRTFFRSDVMEELGKVLEFLANL</sequence>
<keyword evidence="2" id="KW-1185">Reference proteome</keyword>
<dbReference type="Proteomes" id="UP000215244">
    <property type="component" value="Chromosome"/>
</dbReference>
<reference evidence="1 2" key="1">
    <citation type="submission" date="2017-08" db="EMBL/GenBank/DDBJ databases">
        <title>The complete genome sequence of Maribacter sp. B1, isolated from deep-sea sediment.</title>
        <authorList>
            <person name="Wu Y.-H."/>
            <person name="Cheng H."/>
            <person name="Xu X.-W."/>
        </authorList>
    </citation>
    <scope>NUCLEOTIDE SEQUENCE [LARGE SCALE GENOMIC DNA]</scope>
    <source>
        <strain evidence="1 2">B1</strain>
    </source>
</reference>
<name>A0A223V3P3_9FLAO</name>
<protein>
    <submittedName>
        <fullName evidence="1">Uncharacterized protein</fullName>
    </submittedName>
</protein>
<evidence type="ECO:0000313" key="2">
    <source>
        <dbReference type="Proteomes" id="UP000215244"/>
    </source>
</evidence>
<evidence type="ECO:0000313" key="1">
    <source>
        <dbReference type="EMBL" id="ASV30043.1"/>
    </source>
</evidence>
<dbReference type="AlphaFoldDB" id="A0A223V3P3"/>
<dbReference type="RefSeq" id="WP_094996664.1">
    <property type="nucleotide sequence ID" value="NZ_BMJL01000006.1"/>
</dbReference>
<dbReference type="KEGG" id="marb:CJ263_07300"/>
<accession>A0A223V3P3</accession>